<comment type="subcellular location">
    <subcellularLocation>
        <location evidence="16">Cell membrane</location>
        <topology evidence="16">Multi-pass membrane protein</topology>
    </subcellularLocation>
</comment>
<dbReference type="Pfam" id="PF03116">
    <property type="entry name" value="NQR2_RnfD_RnfE"/>
    <property type="match status" value="1"/>
</dbReference>
<dbReference type="GO" id="GO:0006814">
    <property type="term" value="P:sodium ion transport"/>
    <property type="evidence" value="ECO:0007669"/>
    <property type="project" value="UniProtKB-UniRule"/>
</dbReference>
<feature type="transmembrane region" description="Helical" evidence="16">
    <location>
        <begin position="99"/>
        <end position="121"/>
    </location>
</feature>
<dbReference type="Proteomes" id="UP000249239">
    <property type="component" value="Unassembled WGS sequence"/>
</dbReference>
<dbReference type="PANTHER" id="PTHR30578">
    <property type="entry name" value="ELECTRON TRANSPORT COMPLEX PROTEIN RNFD"/>
    <property type="match status" value="1"/>
</dbReference>
<organism evidence="18 19">
    <name type="scientific">Breznakibacter xylanolyticus</name>
    <dbReference type="NCBI Taxonomy" id="990"/>
    <lineage>
        <taxon>Bacteria</taxon>
        <taxon>Pseudomonadati</taxon>
        <taxon>Bacteroidota</taxon>
        <taxon>Bacteroidia</taxon>
        <taxon>Marinilabiliales</taxon>
        <taxon>Marinilabiliaceae</taxon>
        <taxon>Breznakibacter</taxon>
    </lineage>
</organism>
<dbReference type="GO" id="GO:0022904">
    <property type="term" value="P:respiratory electron transport chain"/>
    <property type="evidence" value="ECO:0007669"/>
    <property type="project" value="InterPro"/>
</dbReference>
<comment type="caution">
    <text evidence="18">The sequence shown here is derived from an EMBL/GenBank/DDBJ whole genome shotgun (WGS) entry which is preliminary data.</text>
</comment>
<feature type="transmembrane region" description="Helical" evidence="16">
    <location>
        <begin position="296"/>
        <end position="314"/>
    </location>
</feature>
<evidence type="ECO:0000256" key="16">
    <source>
        <dbReference type="HAMAP-Rule" id="MF_00426"/>
    </source>
</evidence>
<dbReference type="AlphaFoldDB" id="A0A2W7QFJ8"/>
<comment type="cofactor">
    <cofactor evidence="16 17">
        <name>FMN</name>
        <dbReference type="ChEBI" id="CHEBI:58210"/>
    </cofactor>
</comment>
<keyword evidence="13 16" id="KW-0830">Ubiquinone</keyword>
<dbReference type="EC" id="7.2.1.1" evidence="16"/>
<feature type="transmembrane region" description="Helical" evidence="16">
    <location>
        <begin position="350"/>
        <end position="370"/>
    </location>
</feature>
<evidence type="ECO:0000256" key="15">
    <source>
        <dbReference type="ARBA" id="ARBA00023201"/>
    </source>
</evidence>
<dbReference type="HAMAP" id="MF_00426">
    <property type="entry name" value="NqrB"/>
    <property type="match status" value="1"/>
</dbReference>
<keyword evidence="6 16" id="KW-0288">FMN</keyword>
<evidence type="ECO:0000256" key="3">
    <source>
        <dbReference type="ARBA" id="ARBA00022519"/>
    </source>
</evidence>
<gene>
    <name evidence="16" type="primary">nqrB</name>
    <name evidence="18" type="ORF">LX69_00134</name>
</gene>
<keyword evidence="9 16" id="KW-1133">Transmembrane helix</keyword>
<evidence type="ECO:0000256" key="13">
    <source>
        <dbReference type="ARBA" id="ARBA00023075"/>
    </source>
</evidence>
<dbReference type="GO" id="GO:0016655">
    <property type="term" value="F:oxidoreductase activity, acting on NAD(P)H, quinone or similar compound as acceptor"/>
    <property type="evidence" value="ECO:0007669"/>
    <property type="project" value="UniProtKB-UniRule"/>
</dbReference>
<keyword evidence="1 16" id="KW-0813">Transport</keyword>
<evidence type="ECO:0000256" key="2">
    <source>
        <dbReference type="ARBA" id="ARBA00022475"/>
    </source>
</evidence>
<keyword evidence="12 16" id="KW-0406">Ion transport</keyword>
<dbReference type="InterPro" id="IPR004338">
    <property type="entry name" value="NqrB/RnfD"/>
</dbReference>
<dbReference type="NCBIfam" id="NF003756">
    <property type="entry name" value="PRK05349.1"/>
    <property type="match status" value="1"/>
</dbReference>
<feature type="transmembrane region" description="Helical" evidence="16">
    <location>
        <begin position="235"/>
        <end position="261"/>
    </location>
</feature>
<protein>
    <recommendedName>
        <fullName evidence="16">Na(+)-translocating NADH-quinone reductase subunit B</fullName>
        <shortName evidence="16">Na(+)-NQR subunit B</shortName>
        <shortName evidence="16">Na(+)-translocating NQR subunit B</shortName>
        <ecNumber evidence="16">7.2.1.1</ecNumber>
    </recommendedName>
    <alternativeName>
        <fullName evidence="16">NQR complex subunit B</fullName>
    </alternativeName>
    <alternativeName>
        <fullName evidence="16">NQR-1 subunit B</fullName>
    </alternativeName>
</protein>
<keyword evidence="19" id="KW-1185">Reference proteome</keyword>
<evidence type="ECO:0000256" key="12">
    <source>
        <dbReference type="ARBA" id="ARBA00023065"/>
    </source>
</evidence>
<keyword evidence="2 16" id="KW-1003">Cell membrane</keyword>
<keyword evidence="14 16" id="KW-0472">Membrane</keyword>
<comment type="catalytic activity">
    <reaction evidence="16">
        <text>a ubiquinone + n Na(+)(in) + NADH + H(+) = a ubiquinol + n Na(+)(out) + NAD(+)</text>
        <dbReference type="Rhea" id="RHEA:47748"/>
        <dbReference type="Rhea" id="RHEA-COMP:9565"/>
        <dbReference type="Rhea" id="RHEA-COMP:9566"/>
        <dbReference type="ChEBI" id="CHEBI:15378"/>
        <dbReference type="ChEBI" id="CHEBI:16389"/>
        <dbReference type="ChEBI" id="CHEBI:17976"/>
        <dbReference type="ChEBI" id="CHEBI:29101"/>
        <dbReference type="ChEBI" id="CHEBI:57540"/>
        <dbReference type="ChEBI" id="CHEBI:57945"/>
        <dbReference type="EC" id="7.2.1.1"/>
    </reaction>
</comment>
<evidence type="ECO:0000256" key="1">
    <source>
        <dbReference type="ARBA" id="ARBA00022448"/>
    </source>
</evidence>
<feature type="transmembrane region" description="Helical" evidence="16">
    <location>
        <begin position="59"/>
        <end position="79"/>
    </location>
</feature>
<comment type="function">
    <text evidence="16">NQR complex catalyzes the reduction of ubiquinone-1 to ubiquinol by two successive reactions, coupled with the transport of Na(+) ions from the cytoplasm to the periplasm. NqrA to NqrE are probably involved in the second step, the conversion of ubisemiquinone to ubiquinol.</text>
</comment>
<proteinExistence type="inferred from homology"/>
<dbReference type="GO" id="GO:0005886">
    <property type="term" value="C:plasma membrane"/>
    <property type="evidence" value="ECO:0007669"/>
    <property type="project" value="UniProtKB-SubCell"/>
</dbReference>
<keyword evidence="4 16" id="KW-0597">Phosphoprotein</keyword>
<evidence type="ECO:0000256" key="9">
    <source>
        <dbReference type="ARBA" id="ARBA00022989"/>
    </source>
</evidence>
<keyword evidence="5 16" id="KW-0285">Flavoprotein</keyword>
<evidence type="ECO:0000256" key="14">
    <source>
        <dbReference type="ARBA" id="ARBA00023136"/>
    </source>
</evidence>
<evidence type="ECO:0000256" key="11">
    <source>
        <dbReference type="ARBA" id="ARBA00023053"/>
    </source>
</evidence>
<evidence type="ECO:0000256" key="5">
    <source>
        <dbReference type="ARBA" id="ARBA00022630"/>
    </source>
</evidence>
<dbReference type="EMBL" id="QKZK01000001">
    <property type="protein sequence ID" value="PZX20709.1"/>
    <property type="molecule type" value="Genomic_DNA"/>
</dbReference>
<dbReference type="PANTHER" id="PTHR30578:SF1">
    <property type="entry name" value="NA(+)-TRANSLOCATING NADH-QUINONE REDUCTASE SUBUNIT B"/>
    <property type="match status" value="1"/>
</dbReference>
<sequence>MKALRKLLDNIKPHVQKGGKYEMFHSTFDAFETLLFVPNHTTKNGAHVRDAMDLKRTMAVVVLALMPAFFFGMYNVGYQHFLSLGQAASATFGEMMLEGLIKVLPIVIVSYMTGLGIEFIFAQIRKHEVNEGFLVSGFLIPLVLPVDIPLWMVVVATTFAVIIGKEVFGGTGMNIWNPALVARAFLFFAYPSKMSGDTIWISGLTEKAVDGFSGATPLAAAASGNISQFSMLDSFLGFIPGSIGETSTLAILIGAFILIYTGIGSWKIMFSTFAGGFLMAWVFNMVGANASMQVPALHHLCLGGFAFGAVFMATDPVSGARTETGKWIYGFLIGVFSILIRVFNPAYPEGVMLAILLMNTFAPLIDHFVVQSNINRRLKRATVKA</sequence>
<comment type="similarity">
    <text evidence="16">Belongs to the NqrB/RnfD family.</text>
</comment>
<evidence type="ECO:0000256" key="4">
    <source>
        <dbReference type="ARBA" id="ARBA00022553"/>
    </source>
</evidence>
<evidence type="ECO:0000256" key="17">
    <source>
        <dbReference type="PIRSR" id="PIRSR016055-50"/>
    </source>
</evidence>
<accession>A0A2W7QFJ8</accession>
<evidence type="ECO:0000256" key="7">
    <source>
        <dbReference type="ARBA" id="ARBA00022692"/>
    </source>
</evidence>
<dbReference type="NCBIfam" id="TIGR01937">
    <property type="entry name" value="nqrB"/>
    <property type="match status" value="1"/>
</dbReference>
<reference evidence="18 19" key="1">
    <citation type="submission" date="2018-06" db="EMBL/GenBank/DDBJ databases">
        <title>Genomic Encyclopedia of Archaeal and Bacterial Type Strains, Phase II (KMG-II): from individual species to whole genera.</title>
        <authorList>
            <person name="Goeker M."/>
        </authorList>
    </citation>
    <scope>NUCLEOTIDE SEQUENCE [LARGE SCALE GENOMIC DNA]</scope>
    <source>
        <strain evidence="18 19">DSM 6779</strain>
    </source>
</reference>
<evidence type="ECO:0000313" key="18">
    <source>
        <dbReference type="EMBL" id="PZX20709.1"/>
    </source>
</evidence>
<keyword evidence="7 16" id="KW-0812">Transmembrane</keyword>
<dbReference type="InterPro" id="IPR010966">
    <property type="entry name" value="NqrB"/>
</dbReference>
<feature type="transmembrane region" description="Helical" evidence="16">
    <location>
        <begin position="133"/>
        <end position="163"/>
    </location>
</feature>
<dbReference type="GO" id="GO:0010181">
    <property type="term" value="F:FMN binding"/>
    <property type="evidence" value="ECO:0007669"/>
    <property type="project" value="InterPro"/>
</dbReference>
<feature type="transmembrane region" description="Helical" evidence="16">
    <location>
        <begin position="326"/>
        <end position="344"/>
    </location>
</feature>
<keyword evidence="15 16" id="KW-0739">Sodium transport</keyword>
<dbReference type="RefSeq" id="WP_111443870.1">
    <property type="nucleotide sequence ID" value="NZ_QKZK01000001.1"/>
</dbReference>
<keyword evidence="10 16" id="KW-0520">NAD</keyword>
<dbReference type="GO" id="GO:0055085">
    <property type="term" value="P:transmembrane transport"/>
    <property type="evidence" value="ECO:0007669"/>
    <property type="project" value="InterPro"/>
</dbReference>
<evidence type="ECO:0000256" key="6">
    <source>
        <dbReference type="ARBA" id="ARBA00022643"/>
    </source>
</evidence>
<keyword evidence="8 16" id="KW-1278">Translocase</keyword>
<evidence type="ECO:0000256" key="10">
    <source>
        <dbReference type="ARBA" id="ARBA00023027"/>
    </source>
</evidence>
<evidence type="ECO:0000256" key="8">
    <source>
        <dbReference type="ARBA" id="ARBA00022967"/>
    </source>
</evidence>
<feature type="transmembrane region" description="Helical" evidence="16">
    <location>
        <begin position="268"/>
        <end position="290"/>
    </location>
</feature>
<keyword evidence="3" id="KW-0997">Cell inner membrane</keyword>
<dbReference type="PIRSF" id="PIRSF016055">
    <property type="entry name" value="NADH-UbQ_OxRdtase_B_su"/>
    <property type="match status" value="1"/>
</dbReference>
<name>A0A2W7QFJ8_9BACT</name>
<dbReference type="OrthoDB" id="9776359at2"/>
<comment type="subunit">
    <text evidence="16">Composed of six subunits; NqrA, NqrB, NqrC, NqrD, NqrE and NqrF.</text>
</comment>
<feature type="modified residue" description="FMN phosphoryl threonine" evidence="16 17">
    <location>
        <position position="216"/>
    </location>
</feature>
<evidence type="ECO:0000313" key="19">
    <source>
        <dbReference type="Proteomes" id="UP000249239"/>
    </source>
</evidence>
<keyword evidence="11 16" id="KW-0915">Sodium</keyword>